<dbReference type="CDD" id="cd02334">
    <property type="entry name" value="ZZ_dystrophin"/>
    <property type="match status" value="1"/>
</dbReference>
<evidence type="ECO:0000256" key="2">
    <source>
        <dbReference type="ARBA" id="ARBA00022771"/>
    </source>
</evidence>
<keyword evidence="3" id="KW-0862">Zinc</keyword>
<dbReference type="PROSITE" id="PS01357">
    <property type="entry name" value="ZF_ZZ_1"/>
    <property type="match status" value="1"/>
</dbReference>
<keyword evidence="2 4" id="KW-0863">Zinc-finger</keyword>
<dbReference type="Proteomes" id="UP000694398">
    <property type="component" value="Unassembled WGS sequence"/>
</dbReference>
<dbReference type="GO" id="GO:0099536">
    <property type="term" value="P:synaptic signaling"/>
    <property type="evidence" value="ECO:0007669"/>
    <property type="project" value="TreeGrafter"/>
</dbReference>
<evidence type="ECO:0000256" key="5">
    <source>
        <dbReference type="SAM" id="MobiDB-lite"/>
    </source>
</evidence>
<dbReference type="InterPro" id="IPR015153">
    <property type="entry name" value="EF-hand_dom_typ1"/>
</dbReference>
<evidence type="ECO:0000256" key="3">
    <source>
        <dbReference type="ARBA" id="ARBA00022833"/>
    </source>
</evidence>
<dbReference type="PANTHER" id="PTHR12268">
    <property type="entry name" value="E3 UBIQUITIN-PROTEIN LIGASE KCMF1"/>
    <property type="match status" value="1"/>
</dbReference>
<dbReference type="Pfam" id="PF00569">
    <property type="entry name" value="ZZ"/>
    <property type="match status" value="1"/>
</dbReference>
<evidence type="ECO:0000256" key="4">
    <source>
        <dbReference type="PROSITE-ProRule" id="PRU00228"/>
    </source>
</evidence>
<feature type="compositionally biased region" description="Polar residues" evidence="5">
    <location>
        <begin position="502"/>
        <end position="512"/>
    </location>
</feature>
<dbReference type="SUPFAM" id="SSF47473">
    <property type="entry name" value="EF-hand"/>
    <property type="match status" value="2"/>
</dbReference>
<reference evidence="7" key="2">
    <citation type="submission" date="2025-09" db="UniProtKB">
        <authorList>
            <consortium name="Ensembl"/>
        </authorList>
    </citation>
    <scope>IDENTIFICATION</scope>
</reference>
<dbReference type="Gene3D" id="3.30.60.90">
    <property type="match status" value="1"/>
</dbReference>
<evidence type="ECO:0000256" key="1">
    <source>
        <dbReference type="ARBA" id="ARBA00022723"/>
    </source>
</evidence>
<reference evidence="7" key="1">
    <citation type="submission" date="2025-08" db="UniProtKB">
        <authorList>
            <consortium name="Ensembl"/>
        </authorList>
    </citation>
    <scope>IDENTIFICATION</scope>
</reference>
<dbReference type="InterPro" id="IPR000433">
    <property type="entry name" value="Znf_ZZ"/>
</dbReference>
<name>A0A8C2YKG3_CHILA</name>
<dbReference type="InterPro" id="IPR011992">
    <property type="entry name" value="EF-hand-dom_pair"/>
</dbReference>
<keyword evidence="8" id="KW-1185">Reference proteome</keyword>
<dbReference type="GO" id="GO:0005886">
    <property type="term" value="C:plasma membrane"/>
    <property type="evidence" value="ECO:0007669"/>
    <property type="project" value="TreeGrafter"/>
</dbReference>
<evidence type="ECO:0000313" key="8">
    <source>
        <dbReference type="Proteomes" id="UP000694398"/>
    </source>
</evidence>
<dbReference type="Gene3D" id="1.10.238.10">
    <property type="entry name" value="EF-hand"/>
    <property type="match status" value="2"/>
</dbReference>
<evidence type="ECO:0000259" key="6">
    <source>
        <dbReference type="PROSITE" id="PS50135"/>
    </source>
</evidence>
<dbReference type="GO" id="GO:0008270">
    <property type="term" value="F:zinc ion binding"/>
    <property type="evidence" value="ECO:0007669"/>
    <property type="project" value="UniProtKB-KW"/>
</dbReference>
<feature type="domain" description="ZZ-type" evidence="6">
    <location>
        <begin position="212"/>
        <end position="268"/>
    </location>
</feature>
<sequence>NVNSIYRTAFKLRSVQTLCQLDLVSSTLVQEVLLHPRVWKASAHSLSVPQLFRALQELFQRARVETRGQAQPRASELTLSLLMAMFDSTGVGVLKLLPVAAALIALSGDSPLTKYRALFQLYAENNKGGNESGTRITRRILRNLLTDLQQIPTVVGESRTLSSVNSAVRSCFQGVVSPGIKEEKFLSWVQSEPLILLWLPTCYRLSATEMVTHPVRCGICRAFPITGLRYRCLKCLNFDMCQVCFLSGVHSKSHQKSHPVIEHCVQLSAKENTKLLLKTLRNNLLQGRCPRRGDPRRPWLLKQVKPDDPAHHAQAERHSCGGTGYCMVQAVEGAAAGFVLLPQRRQGNHKLSLVTVVSIRNELWRTRESINALQRERRLLKMQLNEYKDKLRAIYTFQEEKSCRFETKIQELTSNQNSLWSKLQQMRQDVQAMLQPLHPLSSCQHMVSKVDCSSMDQFWKGRDSYHIKNGTQDGPAWNPLPNPALVDRSQANEDHAPPDSESPATMVQTTSAQSYTQKIPKKILSSLPSYQQGLLQDKPQISPAEMSSTALASAGKEVVVNVAGRKDELEEQELQELLSKLMGAFNPERPSGKVFMNVDLYGGAERVCRAFSALVDQITLPIQAESPFI</sequence>
<dbReference type="GO" id="GO:0045202">
    <property type="term" value="C:synapse"/>
    <property type="evidence" value="ECO:0007669"/>
    <property type="project" value="GOC"/>
</dbReference>
<evidence type="ECO:0000313" key="7">
    <source>
        <dbReference type="Ensembl" id="ENSCLAP00000005219.1"/>
    </source>
</evidence>
<dbReference type="SUPFAM" id="SSF57850">
    <property type="entry name" value="RING/U-box"/>
    <property type="match status" value="1"/>
</dbReference>
<dbReference type="PROSITE" id="PS50135">
    <property type="entry name" value="ZF_ZZ_2"/>
    <property type="match status" value="1"/>
</dbReference>
<dbReference type="AlphaFoldDB" id="A0A8C2YKG3"/>
<gene>
    <name evidence="7" type="primary">DYTN</name>
</gene>
<dbReference type="InterPro" id="IPR015154">
    <property type="entry name" value="EF-hand_dom_typ2"/>
</dbReference>
<proteinExistence type="predicted"/>
<dbReference type="SMART" id="SM00291">
    <property type="entry name" value="ZnF_ZZ"/>
    <property type="match status" value="1"/>
</dbReference>
<dbReference type="Pfam" id="PF09069">
    <property type="entry name" value="EF-hand_3"/>
    <property type="match status" value="1"/>
</dbReference>
<dbReference type="OMA" id="FLSWVQS"/>
<organism evidence="7 8">
    <name type="scientific">Chinchilla lanigera</name>
    <name type="common">Long-tailed chinchilla</name>
    <name type="synonym">Chinchilla villidera</name>
    <dbReference type="NCBI Taxonomy" id="34839"/>
    <lineage>
        <taxon>Eukaryota</taxon>
        <taxon>Metazoa</taxon>
        <taxon>Chordata</taxon>
        <taxon>Craniata</taxon>
        <taxon>Vertebrata</taxon>
        <taxon>Euteleostomi</taxon>
        <taxon>Mammalia</taxon>
        <taxon>Eutheria</taxon>
        <taxon>Euarchontoglires</taxon>
        <taxon>Glires</taxon>
        <taxon>Rodentia</taxon>
        <taxon>Hystricomorpha</taxon>
        <taxon>Chinchillidae</taxon>
        <taxon>Chinchilla</taxon>
    </lineage>
</organism>
<dbReference type="GeneTree" id="ENSGT00940000162403"/>
<feature type="region of interest" description="Disordered" evidence="5">
    <location>
        <begin position="470"/>
        <end position="512"/>
    </location>
</feature>
<dbReference type="PANTHER" id="PTHR12268:SF18">
    <property type="entry name" value="DYSTROTELIN"/>
    <property type="match status" value="1"/>
</dbReference>
<dbReference type="InterPro" id="IPR043145">
    <property type="entry name" value="Znf_ZZ_sf"/>
</dbReference>
<accession>A0A8C2YKG3</accession>
<keyword evidence="1" id="KW-0479">Metal-binding</keyword>
<dbReference type="Pfam" id="PF09068">
    <property type="entry name" value="EF-hand_2"/>
    <property type="match status" value="1"/>
</dbReference>
<dbReference type="Ensembl" id="ENSCLAT00000005315.1">
    <property type="protein sequence ID" value="ENSCLAP00000005219.1"/>
    <property type="gene ID" value="ENSCLAG00000003705.1"/>
</dbReference>
<protein>
    <submittedName>
        <fullName evidence="7">Dystrotelin</fullName>
    </submittedName>
</protein>
<dbReference type="InterPro" id="IPR050774">
    <property type="entry name" value="KCMF1/Dystrophin"/>
</dbReference>